<dbReference type="PROSITE" id="PS51910">
    <property type="entry name" value="GH18_2"/>
    <property type="match status" value="1"/>
</dbReference>
<protein>
    <recommendedName>
        <fullName evidence="3">chitinase</fullName>
        <ecNumber evidence="3">3.2.1.14</ecNumber>
    </recommendedName>
</protein>
<evidence type="ECO:0000313" key="12">
    <source>
        <dbReference type="EMBL" id="KAJ5135678.1"/>
    </source>
</evidence>
<sequence length="524" mass="57186">MRALDLNVLTIGFLALLPLTAASEIKAQNGSSISAPMFGGGLVSEPSCSGPNATKRTIGYYEGRASRRPCDTYFPADFDATAMTHINFVFVHFHPTTFEITPKDPSDIPLYSQFTALKEKHPALQTWVSLGGWAFNDATNSLNTQTAFSDMSSSAANRRVFAVSLIHFMDTYGFDGVDIDWEYPGADDRGGATADTANYALLLSDLKAAFRGRYGISVTLPSSYRYLHWFDLHAMEKSVDFFNFMSYDIHGVWDSSSKLTGPYVRPHTNLTEIRQGLDLLWQNNISPSKVNLGVGWYGRSFTLNDPLYNTPGCIFSEVGTAGECTNFAGTLSNAEIRRIITSQCLTPTMDREAAVKWITWDSNQWVSYDDGETMQMKIQAASELCLGGTVIWSIDQGSTDNASSNDLMGIGTANGVSAAEATMLREWQTTAKTAAAIRNSCHWSSCGDQCPAGFLSEAYAKGQVKGIEIDMNCEGDEVKTLCCAPGTNTGRCEWSGWRGVGMACATGYCPDGGMWSLAYQIFPT</sequence>
<dbReference type="SUPFAM" id="SSF54556">
    <property type="entry name" value="Chitinase insertion domain"/>
    <property type="match status" value="1"/>
</dbReference>
<keyword evidence="13" id="KW-1185">Reference proteome</keyword>
<dbReference type="RefSeq" id="XP_056522650.1">
    <property type="nucleotide sequence ID" value="XM_056665700.1"/>
</dbReference>
<dbReference type="EC" id="3.2.1.14" evidence="3"/>
<dbReference type="GO" id="GO:0008061">
    <property type="term" value="F:chitin binding"/>
    <property type="evidence" value="ECO:0007669"/>
    <property type="project" value="InterPro"/>
</dbReference>
<reference evidence="12" key="2">
    <citation type="journal article" date="2023" name="IMA Fungus">
        <title>Comparative genomic study of the Penicillium genus elucidates a diverse pangenome and 15 lateral gene transfer events.</title>
        <authorList>
            <person name="Petersen C."/>
            <person name="Sorensen T."/>
            <person name="Nielsen M.R."/>
            <person name="Sondergaard T.E."/>
            <person name="Sorensen J.L."/>
            <person name="Fitzpatrick D.A."/>
            <person name="Frisvad J.C."/>
            <person name="Nielsen K.L."/>
        </authorList>
    </citation>
    <scope>NUCLEOTIDE SEQUENCE</scope>
    <source>
        <strain evidence="12">IBT 22155</strain>
    </source>
</reference>
<organism evidence="12 13">
    <name type="scientific">Penicillium bovifimosum</name>
    <dbReference type="NCBI Taxonomy" id="126998"/>
    <lineage>
        <taxon>Eukaryota</taxon>
        <taxon>Fungi</taxon>
        <taxon>Dikarya</taxon>
        <taxon>Ascomycota</taxon>
        <taxon>Pezizomycotina</taxon>
        <taxon>Eurotiomycetes</taxon>
        <taxon>Eurotiomycetidae</taxon>
        <taxon>Eurotiales</taxon>
        <taxon>Aspergillaceae</taxon>
        <taxon>Penicillium</taxon>
    </lineage>
</organism>
<dbReference type="GO" id="GO:0006032">
    <property type="term" value="P:chitin catabolic process"/>
    <property type="evidence" value="ECO:0007669"/>
    <property type="project" value="UniProtKB-KW"/>
</dbReference>
<evidence type="ECO:0000256" key="1">
    <source>
        <dbReference type="ARBA" id="ARBA00000822"/>
    </source>
</evidence>
<keyword evidence="10" id="KW-0732">Signal</keyword>
<comment type="catalytic activity">
    <reaction evidence="1">
        <text>Random endo-hydrolysis of N-acetyl-beta-D-glucosaminide (1-&gt;4)-beta-linkages in chitin and chitodextrins.</text>
        <dbReference type="EC" id="3.2.1.14"/>
    </reaction>
</comment>
<comment type="similarity">
    <text evidence="2">Belongs to the glycosyl hydrolase 18 family. Chitinase class V subfamily.</text>
</comment>
<feature type="signal peptide" evidence="10">
    <location>
        <begin position="1"/>
        <end position="22"/>
    </location>
</feature>
<dbReference type="SUPFAM" id="SSF51445">
    <property type="entry name" value="(Trans)glycosidases"/>
    <property type="match status" value="1"/>
</dbReference>
<evidence type="ECO:0000256" key="3">
    <source>
        <dbReference type="ARBA" id="ARBA00012729"/>
    </source>
</evidence>
<evidence type="ECO:0000256" key="10">
    <source>
        <dbReference type="SAM" id="SignalP"/>
    </source>
</evidence>
<evidence type="ECO:0000256" key="2">
    <source>
        <dbReference type="ARBA" id="ARBA00008682"/>
    </source>
</evidence>
<dbReference type="Proteomes" id="UP001149079">
    <property type="component" value="Unassembled WGS sequence"/>
</dbReference>
<keyword evidence="8" id="KW-0624">Polysaccharide degradation</keyword>
<dbReference type="PANTHER" id="PTHR11177">
    <property type="entry name" value="CHITINASE"/>
    <property type="match status" value="1"/>
</dbReference>
<dbReference type="GeneID" id="81404870"/>
<dbReference type="GO" id="GO:0000272">
    <property type="term" value="P:polysaccharide catabolic process"/>
    <property type="evidence" value="ECO:0007669"/>
    <property type="project" value="UniProtKB-KW"/>
</dbReference>
<dbReference type="InterPro" id="IPR029070">
    <property type="entry name" value="Chitinase_insertion_sf"/>
</dbReference>
<evidence type="ECO:0000259" key="11">
    <source>
        <dbReference type="PROSITE" id="PS51910"/>
    </source>
</evidence>
<evidence type="ECO:0000256" key="8">
    <source>
        <dbReference type="ARBA" id="ARBA00023326"/>
    </source>
</evidence>
<dbReference type="InterPro" id="IPR017853">
    <property type="entry name" value="GH"/>
</dbReference>
<feature type="domain" description="GH18" evidence="11">
    <location>
        <begin position="55"/>
        <end position="410"/>
    </location>
</feature>
<dbReference type="EMBL" id="JAPQKL010000004">
    <property type="protein sequence ID" value="KAJ5135678.1"/>
    <property type="molecule type" value="Genomic_DNA"/>
</dbReference>
<keyword evidence="7 9" id="KW-0326">Glycosidase</keyword>
<feature type="chain" id="PRO_5040974736" description="chitinase" evidence="10">
    <location>
        <begin position="23"/>
        <end position="524"/>
    </location>
</feature>
<dbReference type="Gene3D" id="3.10.50.10">
    <property type="match status" value="1"/>
</dbReference>
<dbReference type="Gene3D" id="3.20.20.80">
    <property type="entry name" value="Glycosidases"/>
    <property type="match status" value="1"/>
</dbReference>
<gene>
    <name evidence="12" type="ORF">N7515_004956</name>
</gene>
<dbReference type="PROSITE" id="PS01095">
    <property type="entry name" value="GH18_1"/>
    <property type="match status" value="1"/>
</dbReference>
<dbReference type="PANTHER" id="PTHR11177:SF333">
    <property type="entry name" value="CHITINASE"/>
    <property type="match status" value="1"/>
</dbReference>
<dbReference type="InterPro" id="IPR050314">
    <property type="entry name" value="Glycosyl_Hydrlase_18"/>
</dbReference>
<accession>A0A9W9L3U5</accession>
<dbReference type="SMART" id="SM00636">
    <property type="entry name" value="Glyco_18"/>
    <property type="match status" value="1"/>
</dbReference>
<dbReference type="InterPro" id="IPR001579">
    <property type="entry name" value="Glyco_hydro_18_chit_AS"/>
</dbReference>
<proteinExistence type="inferred from homology"/>
<keyword evidence="5" id="KW-0146">Chitin degradation</keyword>
<evidence type="ECO:0000256" key="4">
    <source>
        <dbReference type="ARBA" id="ARBA00022801"/>
    </source>
</evidence>
<dbReference type="Pfam" id="PF00704">
    <property type="entry name" value="Glyco_hydro_18"/>
    <property type="match status" value="1"/>
</dbReference>
<name>A0A9W9L3U5_9EURO</name>
<dbReference type="GO" id="GO:0008843">
    <property type="term" value="F:endochitinase activity"/>
    <property type="evidence" value="ECO:0007669"/>
    <property type="project" value="UniProtKB-EC"/>
</dbReference>
<evidence type="ECO:0000256" key="9">
    <source>
        <dbReference type="RuleBase" id="RU000489"/>
    </source>
</evidence>
<keyword evidence="6" id="KW-0119">Carbohydrate metabolism</keyword>
<keyword evidence="4 9" id="KW-0378">Hydrolase</keyword>
<dbReference type="OrthoDB" id="73875at2759"/>
<dbReference type="AlphaFoldDB" id="A0A9W9L3U5"/>
<evidence type="ECO:0000256" key="6">
    <source>
        <dbReference type="ARBA" id="ARBA00023277"/>
    </source>
</evidence>
<evidence type="ECO:0000313" key="13">
    <source>
        <dbReference type="Proteomes" id="UP001149079"/>
    </source>
</evidence>
<evidence type="ECO:0000256" key="5">
    <source>
        <dbReference type="ARBA" id="ARBA00023024"/>
    </source>
</evidence>
<reference evidence="12" key="1">
    <citation type="submission" date="2022-11" db="EMBL/GenBank/DDBJ databases">
        <authorList>
            <person name="Petersen C."/>
        </authorList>
    </citation>
    <scope>NUCLEOTIDE SEQUENCE</scope>
    <source>
        <strain evidence="12">IBT 22155</strain>
    </source>
</reference>
<comment type="caution">
    <text evidence="12">The sequence shown here is derived from an EMBL/GenBank/DDBJ whole genome shotgun (WGS) entry which is preliminary data.</text>
</comment>
<evidence type="ECO:0000256" key="7">
    <source>
        <dbReference type="ARBA" id="ARBA00023295"/>
    </source>
</evidence>
<dbReference type="InterPro" id="IPR001223">
    <property type="entry name" value="Glyco_hydro18_cat"/>
</dbReference>
<dbReference type="InterPro" id="IPR011583">
    <property type="entry name" value="Chitinase_II/V-like_cat"/>
</dbReference>